<keyword evidence="3" id="KW-1185">Reference proteome</keyword>
<gene>
    <name evidence="2" type="ORF">ACFOPX_02115</name>
</gene>
<name>A0ABV7ZFK4_9HELI</name>
<keyword evidence="1" id="KW-1133">Transmembrane helix</keyword>
<protein>
    <recommendedName>
        <fullName evidence="4">Inner membrane protein</fullName>
    </recommendedName>
</protein>
<evidence type="ECO:0000313" key="2">
    <source>
        <dbReference type="EMBL" id="MFC3847332.1"/>
    </source>
</evidence>
<keyword evidence="1" id="KW-0472">Membrane</keyword>
<evidence type="ECO:0008006" key="4">
    <source>
        <dbReference type="Google" id="ProtNLM"/>
    </source>
</evidence>
<evidence type="ECO:0000256" key="1">
    <source>
        <dbReference type="SAM" id="Phobius"/>
    </source>
</evidence>
<sequence length="196" mass="22626">MLKLVLLCFFGLLTAQQGFVRSNVALHFVPKSVELVERVSTELRQKTGVSFVLFVVDAHVHNRQERLTYQQARLKELDAPFVAFFAYFTAQKIAIVTDPANLLDADQIFFERIAPFLPKKWGENMEENNARFSFALLNGYTYMADAVAQKYHVHLENNIQEENHNNLIKTTLYILLCSLLALFFYGYFFGARKHGH</sequence>
<keyword evidence="1" id="KW-0812">Transmembrane</keyword>
<reference evidence="3" key="1">
    <citation type="journal article" date="2019" name="Int. J. Syst. Evol. Microbiol.">
        <title>The Global Catalogue of Microorganisms (GCM) 10K type strain sequencing project: providing services to taxonomists for standard genome sequencing and annotation.</title>
        <authorList>
            <consortium name="The Broad Institute Genomics Platform"/>
            <consortium name="The Broad Institute Genome Sequencing Center for Infectious Disease"/>
            <person name="Wu L."/>
            <person name="Ma J."/>
        </authorList>
    </citation>
    <scope>NUCLEOTIDE SEQUENCE [LARGE SCALE GENOMIC DNA]</scope>
    <source>
        <strain evidence="3">CCUG 53816</strain>
    </source>
</reference>
<comment type="caution">
    <text evidence="2">The sequence shown here is derived from an EMBL/GenBank/DDBJ whole genome shotgun (WGS) entry which is preliminary data.</text>
</comment>
<proteinExistence type="predicted"/>
<dbReference type="EMBL" id="JBHRZO010000009">
    <property type="protein sequence ID" value="MFC3847332.1"/>
    <property type="molecule type" value="Genomic_DNA"/>
</dbReference>
<accession>A0ABV7ZFK4</accession>
<organism evidence="2 3">
    <name type="scientific">Helicobacter baculiformis</name>
    <dbReference type="NCBI Taxonomy" id="427351"/>
    <lineage>
        <taxon>Bacteria</taxon>
        <taxon>Pseudomonadati</taxon>
        <taxon>Campylobacterota</taxon>
        <taxon>Epsilonproteobacteria</taxon>
        <taxon>Campylobacterales</taxon>
        <taxon>Helicobacteraceae</taxon>
        <taxon>Helicobacter</taxon>
    </lineage>
</organism>
<dbReference type="RefSeq" id="WP_199767609.1">
    <property type="nucleotide sequence ID" value="NZ_FZMF01000013.1"/>
</dbReference>
<evidence type="ECO:0000313" key="3">
    <source>
        <dbReference type="Proteomes" id="UP001595783"/>
    </source>
</evidence>
<dbReference type="Proteomes" id="UP001595783">
    <property type="component" value="Unassembled WGS sequence"/>
</dbReference>
<feature type="transmembrane region" description="Helical" evidence="1">
    <location>
        <begin position="172"/>
        <end position="190"/>
    </location>
</feature>